<keyword evidence="7 9" id="KW-0808">Transferase</keyword>
<comment type="pathway">
    <text evidence="9">One-carbon metabolism; tetrahydrofolate interconversion.</text>
</comment>
<comment type="subunit">
    <text evidence="4 9">Homodimer.</text>
</comment>
<dbReference type="Gene3D" id="3.40.640.10">
    <property type="entry name" value="Type I PLP-dependent aspartate aminotransferase-like (Major domain)"/>
    <property type="match status" value="1"/>
</dbReference>
<comment type="cofactor">
    <cofactor evidence="1 9 10">
        <name>pyridoxal 5'-phosphate</name>
        <dbReference type="ChEBI" id="CHEBI:597326"/>
    </cofactor>
</comment>
<keyword evidence="5 9" id="KW-0963">Cytoplasm</keyword>
<dbReference type="Pfam" id="PF00464">
    <property type="entry name" value="SHMT"/>
    <property type="match status" value="1"/>
</dbReference>
<evidence type="ECO:0000259" key="11">
    <source>
        <dbReference type="Pfam" id="PF00464"/>
    </source>
</evidence>
<evidence type="ECO:0000313" key="12">
    <source>
        <dbReference type="EMBL" id="MBI5250214.1"/>
    </source>
</evidence>
<keyword evidence="9" id="KW-0028">Amino-acid biosynthesis</keyword>
<dbReference type="InterPro" id="IPR015421">
    <property type="entry name" value="PyrdxlP-dep_Trfase_major"/>
</dbReference>
<dbReference type="HAMAP" id="MF_00051">
    <property type="entry name" value="SHMT"/>
    <property type="match status" value="1"/>
</dbReference>
<keyword evidence="8 9" id="KW-0663">Pyridoxal phosphate</keyword>
<dbReference type="PIRSF" id="PIRSF000412">
    <property type="entry name" value="SHMT"/>
    <property type="match status" value="1"/>
</dbReference>
<feature type="domain" description="Serine hydroxymethyltransferase-like" evidence="11">
    <location>
        <begin position="4"/>
        <end position="379"/>
    </location>
</feature>
<feature type="binding site" evidence="9">
    <location>
        <position position="117"/>
    </location>
    <ligand>
        <name>(6S)-5,6,7,8-tetrahydrofolate</name>
        <dbReference type="ChEBI" id="CHEBI:57453"/>
    </ligand>
</feature>
<comment type="catalytic activity">
    <reaction evidence="9">
        <text>(6R)-5,10-methylene-5,6,7,8-tetrahydrofolate + glycine + H2O = (6S)-5,6,7,8-tetrahydrofolate + L-serine</text>
        <dbReference type="Rhea" id="RHEA:15481"/>
        <dbReference type="ChEBI" id="CHEBI:15377"/>
        <dbReference type="ChEBI" id="CHEBI:15636"/>
        <dbReference type="ChEBI" id="CHEBI:33384"/>
        <dbReference type="ChEBI" id="CHEBI:57305"/>
        <dbReference type="ChEBI" id="CHEBI:57453"/>
        <dbReference type="EC" id="2.1.2.1"/>
    </reaction>
</comment>
<dbReference type="InterPro" id="IPR049943">
    <property type="entry name" value="Ser_HO-MeTrfase-like"/>
</dbReference>
<evidence type="ECO:0000256" key="9">
    <source>
        <dbReference type="HAMAP-Rule" id="MF_00051"/>
    </source>
</evidence>
<comment type="subcellular location">
    <subcellularLocation>
        <location evidence="2 9">Cytoplasm</location>
    </subcellularLocation>
</comment>
<dbReference type="EMBL" id="JACRDE010000317">
    <property type="protein sequence ID" value="MBI5250214.1"/>
    <property type="molecule type" value="Genomic_DNA"/>
</dbReference>
<dbReference type="AlphaFoldDB" id="A0A9D6Z3S8"/>
<dbReference type="InterPro" id="IPR015424">
    <property type="entry name" value="PyrdxlP-dep_Trfase"/>
</dbReference>
<evidence type="ECO:0000256" key="4">
    <source>
        <dbReference type="ARBA" id="ARBA00011738"/>
    </source>
</evidence>
<proteinExistence type="inferred from homology"/>
<organism evidence="12 13">
    <name type="scientific">Desulfomonile tiedjei</name>
    <dbReference type="NCBI Taxonomy" id="2358"/>
    <lineage>
        <taxon>Bacteria</taxon>
        <taxon>Pseudomonadati</taxon>
        <taxon>Thermodesulfobacteriota</taxon>
        <taxon>Desulfomonilia</taxon>
        <taxon>Desulfomonilales</taxon>
        <taxon>Desulfomonilaceae</taxon>
        <taxon>Desulfomonile</taxon>
    </lineage>
</organism>
<dbReference type="NCBIfam" id="NF000586">
    <property type="entry name" value="PRK00011.1"/>
    <property type="match status" value="1"/>
</dbReference>
<dbReference type="FunFam" id="3.40.640.10:FF:000001">
    <property type="entry name" value="Serine hydroxymethyltransferase"/>
    <property type="match status" value="1"/>
</dbReference>
<evidence type="ECO:0000313" key="13">
    <source>
        <dbReference type="Proteomes" id="UP000807825"/>
    </source>
</evidence>
<evidence type="ECO:0000256" key="1">
    <source>
        <dbReference type="ARBA" id="ARBA00001933"/>
    </source>
</evidence>
<dbReference type="InterPro" id="IPR039429">
    <property type="entry name" value="SHMT-like_dom"/>
</dbReference>
<comment type="pathway">
    <text evidence="9">Amino-acid biosynthesis; glycine biosynthesis; glycine from L-serine: step 1/1.</text>
</comment>
<keyword evidence="6 9" id="KW-0554">One-carbon metabolism</keyword>
<dbReference type="CDD" id="cd00378">
    <property type="entry name" value="SHMT"/>
    <property type="match status" value="1"/>
</dbReference>
<comment type="similarity">
    <text evidence="3 9">Belongs to the SHMT family.</text>
</comment>
<comment type="caution">
    <text evidence="9">Lacks conserved residue(s) required for the propagation of feature annotation.</text>
</comment>
<dbReference type="InterPro" id="IPR015422">
    <property type="entry name" value="PyrdxlP-dep_Trfase_small"/>
</dbReference>
<dbReference type="PROSITE" id="PS00096">
    <property type="entry name" value="SHMT"/>
    <property type="match status" value="1"/>
</dbReference>
<dbReference type="GO" id="GO:0004372">
    <property type="term" value="F:glycine hydroxymethyltransferase activity"/>
    <property type="evidence" value="ECO:0007669"/>
    <property type="project" value="UniProtKB-UniRule"/>
</dbReference>
<sequence>MTPLQQSDPEVYQIIARERERQENRLELIASENFTSPAVMEAQGSILTNKYAEGYPGRRYYGGCVNVDVIEELARSRGKALFGCDYINVQPHSGTQANMAVYFTAMKPGEAYLGMNLAHGGHLSMGHPKNFSGIIYHVIPYAVRADNHRIDYDQVRDMARKHKPKMIIAGASAYPRIIRYDIFGEIAREVGAVLMADIAHVAGLVAAGKHPSPFPHADFVTTTTHKTLRGPRGGLVMCRKEYAAALDSCIFPGMQGGPLMHVIAAKAVALAEAATEEFKEYQERVIQNAKALAEALLVEGFRLISGGTDNHLVLMDLSDKGVTGAEAQEILECAGITVNKNSIPFDRLPPNKASGIRIGTPAVSTRNMGPDEMRVIASLMSRVLGNPGNESVVAETKDNVKELCRRFPLYHQDGNGIIHERSKMVFPVVPSKAV</sequence>
<name>A0A9D6Z3S8_9BACT</name>
<comment type="function">
    <text evidence="9">Catalyzes the reversible interconversion of serine and glycine with tetrahydrofolate (THF) serving as the one-carbon carrier. This reaction serves as the major source of one-carbon groups required for the biosynthesis of purines, thymidylate, methionine, and other important biomolecules. Also exhibits THF-independent aldolase activity toward beta-hydroxyamino acids, producing glycine and aldehydes, via a retro-aldol mechanism.</text>
</comment>
<feature type="site" description="Plays an important role in substrate specificity" evidence="9">
    <location>
        <position position="225"/>
    </location>
</feature>
<evidence type="ECO:0000256" key="6">
    <source>
        <dbReference type="ARBA" id="ARBA00022563"/>
    </source>
</evidence>
<gene>
    <name evidence="9" type="primary">glyA</name>
    <name evidence="12" type="ORF">HY912_12030</name>
</gene>
<evidence type="ECO:0000256" key="7">
    <source>
        <dbReference type="ARBA" id="ARBA00022679"/>
    </source>
</evidence>
<evidence type="ECO:0000256" key="3">
    <source>
        <dbReference type="ARBA" id="ARBA00006376"/>
    </source>
</evidence>
<dbReference type="InterPro" id="IPR019798">
    <property type="entry name" value="Ser_HO-MeTrfase_PLP_BS"/>
</dbReference>
<dbReference type="Gene3D" id="3.90.1150.10">
    <property type="entry name" value="Aspartate Aminotransferase, domain 1"/>
    <property type="match status" value="1"/>
</dbReference>
<evidence type="ECO:0000256" key="5">
    <source>
        <dbReference type="ARBA" id="ARBA00022490"/>
    </source>
</evidence>
<protein>
    <recommendedName>
        <fullName evidence="9">Serine hydroxymethyltransferase</fullName>
        <shortName evidence="9">SHMT</shortName>
        <shortName evidence="9">Serine methylase</shortName>
        <ecNumber evidence="9">2.1.2.1</ecNumber>
    </recommendedName>
</protein>
<dbReference type="Proteomes" id="UP000807825">
    <property type="component" value="Unassembled WGS sequence"/>
</dbReference>
<reference evidence="12" key="1">
    <citation type="submission" date="2020-07" db="EMBL/GenBank/DDBJ databases">
        <title>Huge and variable diversity of episymbiotic CPR bacteria and DPANN archaea in groundwater ecosystems.</title>
        <authorList>
            <person name="He C.Y."/>
            <person name="Keren R."/>
            <person name="Whittaker M."/>
            <person name="Farag I.F."/>
            <person name="Doudna J."/>
            <person name="Cate J.H.D."/>
            <person name="Banfield J.F."/>
        </authorList>
    </citation>
    <scope>NUCLEOTIDE SEQUENCE</scope>
    <source>
        <strain evidence="12">NC_groundwater_1664_Pr3_B-0.1um_52_9</strain>
    </source>
</reference>
<comment type="caution">
    <text evidence="12">The sequence shown here is derived from an EMBL/GenBank/DDBJ whole genome shotgun (WGS) entry which is preliminary data.</text>
</comment>
<feature type="binding site" evidence="9">
    <location>
        <begin position="121"/>
        <end position="123"/>
    </location>
    <ligand>
        <name>(6S)-5,6,7,8-tetrahydrofolate</name>
        <dbReference type="ChEBI" id="CHEBI:57453"/>
    </ligand>
</feature>
<dbReference type="SUPFAM" id="SSF53383">
    <property type="entry name" value="PLP-dependent transferases"/>
    <property type="match status" value="1"/>
</dbReference>
<evidence type="ECO:0000256" key="10">
    <source>
        <dbReference type="PIRSR" id="PIRSR000412-50"/>
    </source>
</evidence>
<dbReference type="GO" id="GO:0035999">
    <property type="term" value="P:tetrahydrofolate interconversion"/>
    <property type="evidence" value="ECO:0007669"/>
    <property type="project" value="UniProtKB-UniRule"/>
</dbReference>
<dbReference type="InterPro" id="IPR001085">
    <property type="entry name" value="Ser_HO-MeTrfase"/>
</dbReference>
<dbReference type="GO" id="GO:0019264">
    <property type="term" value="P:glycine biosynthetic process from serine"/>
    <property type="evidence" value="ECO:0007669"/>
    <property type="project" value="UniProtKB-UniRule"/>
</dbReference>
<dbReference type="GO" id="GO:0030170">
    <property type="term" value="F:pyridoxal phosphate binding"/>
    <property type="evidence" value="ECO:0007669"/>
    <property type="project" value="UniProtKB-UniRule"/>
</dbReference>
<accession>A0A9D6Z3S8</accession>
<dbReference type="PANTHER" id="PTHR11680:SF35">
    <property type="entry name" value="SERINE HYDROXYMETHYLTRANSFERASE 1"/>
    <property type="match status" value="1"/>
</dbReference>
<dbReference type="EC" id="2.1.2.1" evidence="9"/>
<dbReference type="PANTHER" id="PTHR11680">
    <property type="entry name" value="SERINE HYDROXYMETHYLTRANSFERASE"/>
    <property type="match status" value="1"/>
</dbReference>
<feature type="modified residue" description="N6-(pyridoxal phosphate)lysine" evidence="9 10">
    <location>
        <position position="226"/>
    </location>
</feature>
<evidence type="ECO:0000256" key="8">
    <source>
        <dbReference type="ARBA" id="ARBA00022898"/>
    </source>
</evidence>
<dbReference type="GO" id="GO:0005829">
    <property type="term" value="C:cytosol"/>
    <property type="evidence" value="ECO:0007669"/>
    <property type="project" value="TreeGrafter"/>
</dbReference>
<evidence type="ECO:0000256" key="2">
    <source>
        <dbReference type="ARBA" id="ARBA00004496"/>
    </source>
</evidence>